<dbReference type="EMBL" id="SDGV01000016">
    <property type="protein sequence ID" value="THB61127.1"/>
    <property type="molecule type" value="Genomic_DNA"/>
</dbReference>
<feature type="transmembrane region" description="Helical" evidence="1">
    <location>
        <begin position="69"/>
        <end position="88"/>
    </location>
</feature>
<feature type="transmembrane region" description="Helical" evidence="1">
    <location>
        <begin position="128"/>
        <end position="149"/>
    </location>
</feature>
<sequence length="261" mass="30069">MKMTKGLNAFQLKMIGITLMVLDHIHQMWMLEGAPNWLTMVGRVVAPIFLFLSAEGFHYTRNRWGYFKNLLFGYWLMNIISFGLPRLVPNNDVVLMNNIFGTLLIGIILMWIYDLISEGIKEKQKNKLFKGIGILVGLLAYSIIILMFMGGNNAIVTLVAISIFPSLFAIEGGFLMAILALMFYIFREKRLWQFISLAAVALISTGFSTTDLFLVNIQWMMIFAWIPIYFYNGTEGKKMKYFFYLFYPAHLVILYLLATLI</sequence>
<feature type="transmembrane region" description="Helical" evidence="1">
    <location>
        <begin position="155"/>
        <end position="184"/>
    </location>
</feature>
<feature type="transmembrane region" description="Helical" evidence="1">
    <location>
        <begin position="94"/>
        <end position="116"/>
    </location>
</feature>
<evidence type="ECO:0000256" key="1">
    <source>
        <dbReference type="SAM" id="Phobius"/>
    </source>
</evidence>
<feature type="transmembrane region" description="Helical" evidence="1">
    <location>
        <begin position="37"/>
        <end position="57"/>
    </location>
</feature>
<comment type="caution">
    <text evidence="2">The sequence shown here is derived from an EMBL/GenBank/DDBJ whole genome shotgun (WGS) entry which is preliminary data.</text>
</comment>
<evidence type="ECO:0008006" key="4">
    <source>
        <dbReference type="Google" id="ProtNLM"/>
    </source>
</evidence>
<accession>A0A4S3B4E1</accession>
<evidence type="ECO:0000313" key="3">
    <source>
        <dbReference type="Proteomes" id="UP000310506"/>
    </source>
</evidence>
<dbReference type="Proteomes" id="UP000310506">
    <property type="component" value="Unassembled WGS sequence"/>
</dbReference>
<organism evidence="2 3">
    <name type="scientific">Vagococcus silagei</name>
    <dbReference type="NCBI Taxonomy" id="2508885"/>
    <lineage>
        <taxon>Bacteria</taxon>
        <taxon>Bacillati</taxon>
        <taxon>Bacillota</taxon>
        <taxon>Bacilli</taxon>
        <taxon>Lactobacillales</taxon>
        <taxon>Enterococcaceae</taxon>
        <taxon>Vagococcus</taxon>
    </lineage>
</organism>
<keyword evidence="1" id="KW-0472">Membrane</keyword>
<keyword evidence="1" id="KW-1133">Transmembrane helix</keyword>
<reference evidence="2 3" key="1">
    <citation type="submission" date="2019-01" db="EMBL/GenBank/DDBJ databases">
        <title>Vagococcus silagei sp. nov. isolated from brewer's grain.</title>
        <authorList>
            <person name="Guu J.-R."/>
        </authorList>
    </citation>
    <scope>NUCLEOTIDE SEQUENCE [LARGE SCALE GENOMIC DNA]</scope>
    <source>
        <strain evidence="2 3">2B-2</strain>
    </source>
</reference>
<evidence type="ECO:0000313" key="2">
    <source>
        <dbReference type="EMBL" id="THB61127.1"/>
    </source>
</evidence>
<feature type="transmembrane region" description="Helical" evidence="1">
    <location>
        <begin position="191"/>
        <end position="207"/>
    </location>
</feature>
<dbReference type="InterPro" id="IPR008875">
    <property type="entry name" value="TraX"/>
</dbReference>
<protein>
    <recommendedName>
        <fullName evidence="4">Conjugal transfer protein TraX</fullName>
    </recommendedName>
</protein>
<feature type="transmembrane region" description="Helical" evidence="1">
    <location>
        <begin position="213"/>
        <end position="230"/>
    </location>
</feature>
<dbReference type="AlphaFoldDB" id="A0A4S3B4E1"/>
<dbReference type="OrthoDB" id="9781069at2"/>
<gene>
    <name evidence="2" type="ORF">ESZ54_07270</name>
</gene>
<keyword evidence="1" id="KW-0812">Transmembrane</keyword>
<feature type="transmembrane region" description="Helical" evidence="1">
    <location>
        <begin position="242"/>
        <end position="260"/>
    </location>
</feature>
<proteinExistence type="predicted"/>
<keyword evidence="3" id="KW-1185">Reference proteome</keyword>
<dbReference type="RefSeq" id="WP_136137007.1">
    <property type="nucleotide sequence ID" value="NZ_SDGV01000016.1"/>
</dbReference>
<dbReference type="Pfam" id="PF05857">
    <property type="entry name" value="TraX"/>
    <property type="match status" value="1"/>
</dbReference>
<name>A0A4S3B4E1_9ENTE</name>